<evidence type="ECO:0000256" key="5">
    <source>
        <dbReference type="ARBA" id="ARBA00022741"/>
    </source>
</evidence>
<dbReference type="InterPro" id="IPR012720">
    <property type="entry name" value="Chap_CCT_eta"/>
</dbReference>
<protein>
    <recommendedName>
        <fullName evidence="3 13">T-complex protein 1 subunit eta</fullName>
        <shortName evidence="13">TCP-1-eta</shortName>
    </recommendedName>
    <alternativeName>
        <fullName evidence="8 13">CCT-eta</fullName>
    </alternativeName>
</protein>
<evidence type="ECO:0000256" key="6">
    <source>
        <dbReference type="ARBA" id="ARBA00022840"/>
    </source>
</evidence>
<sequence length="468" mass="51049">MMPTPVILLKEGTDSSQGIPQLVSNISACQVIAEAVRTTLGPRGMDKLIVDGRGKATISNDGATILKLLDVVHPAAKTLVDIAKSQDAEVGDGTTSVTLLAAEFLKQVKPYVEEGLHPQIIIRAFRTATQLESQLVAGVAFKKTFSYAGFEMQPKKYNNPMIALLNVELELKAEKDNAEIRVHTVEDYQAIVDAEWNILYDKLERIHHSGAKVVLSKLPIGDVATQYFADRDMFCAGRVPEEDLKRTMMACGGSIQTSVNALSADVLGRCQVFEETQIGGERYNFFTGCPKAKTCTIILRGGAEKFMEETERSLHDAIMIIRRAIKNDSVVAGGGAIEMELSKYLRDYSRTIPGKQQLLIGAYAKALEIIPRQLCDNAGFDATNILNKLRARHAQGGMWYGVDVNNEDIADNFEAFVWEPAMVHINALTAASEAACLIVSVDKTIKNPCSTVDAPPAAGRGRGRGRPH</sequence>
<dbReference type="InterPro" id="IPR027410">
    <property type="entry name" value="TCP-1-like_intermed_sf"/>
</dbReference>
<evidence type="ECO:0000256" key="1">
    <source>
        <dbReference type="ARBA" id="ARBA00004496"/>
    </source>
</evidence>
<accession>A0A8C0SV36</accession>
<comment type="subunit">
    <text evidence="13">Heterooligomeric complex that forms two stacked rings.</text>
</comment>
<comment type="subunit">
    <text evidence="11">Component of the chaperonin-containing T-complex (TRiC), a hexadecamer composed of two identical back-to-back stacked rings enclosing a protein folding chamber. Each ring is made up of eight different subunits: TCP1/CCT1, CCT2, CCT3, CCT4, CCT5, CCT6A/CCT6, CCT7, CCT8. Interacts with PACRG. Interacts with DLEC1.</text>
</comment>
<name>A0A8C0SV36_CANLF</name>
<evidence type="ECO:0000256" key="4">
    <source>
        <dbReference type="ARBA" id="ARBA00022490"/>
    </source>
</evidence>
<evidence type="ECO:0000313" key="15">
    <source>
        <dbReference type="Proteomes" id="UP000694542"/>
    </source>
</evidence>
<dbReference type="SUPFAM" id="SSF48592">
    <property type="entry name" value="GroEL equatorial domain-like"/>
    <property type="match status" value="1"/>
</dbReference>
<dbReference type="Gene3D" id="3.50.7.10">
    <property type="entry name" value="GroEL"/>
    <property type="match status" value="1"/>
</dbReference>
<evidence type="ECO:0000256" key="13">
    <source>
        <dbReference type="RuleBase" id="RU365042"/>
    </source>
</evidence>
<evidence type="ECO:0000256" key="10">
    <source>
        <dbReference type="ARBA" id="ARBA00093427"/>
    </source>
</evidence>
<dbReference type="InterPro" id="IPR002194">
    <property type="entry name" value="Chaperonin_TCP-1_CS"/>
</dbReference>
<keyword evidence="5 12" id="KW-0547">Nucleotide-binding</keyword>
<dbReference type="InterPro" id="IPR017998">
    <property type="entry name" value="Chaperone_TCP-1"/>
</dbReference>
<dbReference type="InterPro" id="IPR002423">
    <property type="entry name" value="Cpn60/GroEL/TCP-1"/>
</dbReference>
<dbReference type="Pfam" id="PF00118">
    <property type="entry name" value="Cpn60_TCP1"/>
    <property type="match status" value="2"/>
</dbReference>
<dbReference type="Ensembl" id="ENSCAFT00040029803.1">
    <property type="protein sequence ID" value="ENSCAFP00040025889.1"/>
    <property type="gene ID" value="ENSCAFG00040016186.1"/>
</dbReference>
<dbReference type="PRINTS" id="PR00304">
    <property type="entry name" value="TCOMPLEXTCP1"/>
</dbReference>
<keyword evidence="6 12" id="KW-0067">ATP-binding</keyword>
<dbReference type="PANTHER" id="PTHR11353">
    <property type="entry name" value="CHAPERONIN"/>
    <property type="match status" value="1"/>
</dbReference>
<dbReference type="PROSITE" id="PS00750">
    <property type="entry name" value="TCP1_1"/>
    <property type="match status" value="1"/>
</dbReference>
<dbReference type="AlphaFoldDB" id="A0A8C0SV36"/>
<dbReference type="FunFam" id="3.50.7.10:FF:000006">
    <property type="entry name" value="T-complex protein 1 subunit eta"/>
    <property type="match status" value="1"/>
</dbReference>
<comment type="subcellular location">
    <subcellularLocation>
        <location evidence="1 13">Cytoplasm</location>
    </subcellularLocation>
</comment>
<dbReference type="GO" id="GO:0016887">
    <property type="term" value="F:ATP hydrolysis activity"/>
    <property type="evidence" value="ECO:0007669"/>
    <property type="project" value="InterPro"/>
</dbReference>
<dbReference type="FunFam" id="1.10.560.10:FF:000045">
    <property type="entry name" value="T-complex protein 1 subunit eta"/>
    <property type="match status" value="1"/>
</dbReference>
<evidence type="ECO:0000256" key="11">
    <source>
        <dbReference type="ARBA" id="ARBA00093487"/>
    </source>
</evidence>
<dbReference type="FunFam" id="3.30.260.10:FF:000022">
    <property type="entry name" value="T-complex protein 1 subunit eta"/>
    <property type="match status" value="1"/>
</dbReference>
<dbReference type="Gene3D" id="1.10.560.10">
    <property type="entry name" value="GroEL-like equatorial domain"/>
    <property type="match status" value="2"/>
</dbReference>
<dbReference type="PROSITE" id="PS00751">
    <property type="entry name" value="TCP1_2"/>
    <property type="match status" value="1"/>
</dbReference>
<evidence type="ECO:0000256" key="8">
    <source>
        <dbReference type="ARBA" id="ARBA00032221"/>
    </source>
</evidence>
<dbReference type="GO" id="GO:0005524">
    <property type="term" value="F:ATP binding"/>
    <property type="evidence" value="ECO:0007669"/>
    <property type="project" value="UniProtKB-KW"/>
</dbReference>
<dbReference type="Gene3D" id="3.30.260.10">
    <property type="entry name" value="TCP-1-like chaperonin intermediate domain"/>
    <property type="match status" value="1"/>
</dbReference>
<evidence type="ECO:0000313" key="14">
    <source>
        <dbReference type="Ensembl" id="ENSCAFP00040025889.1"/>
    </source>
</evidence>
<evidence type="ECO:0000256" key="7">
    <source>
        <dbReference type="ARBA" id="ARBA00023186"/>
    </source>
</evidence>
<evidence type="ECO:0000256" key="2">
    <source>
        <dbReference type="ARBA" id="ARBA00008020"/>
    </source>
</evidence>
<dbReference type="PROSITE" id="PS00995">
    <property type="entry name" value="TCP1_3"/>
    <property type="match status" value="1"/>
</dbReference>
<comment type="function">
    <text evidence="10">Component of the chaperonin-containing T-complex (TRiC), a molecular chaperone complex that assists the folding of actin, tubulin and other proteins upon ATP hydrolysis. The TRiC complex mediates the folding of WRAP53/TCAB1, thereby regulating telomere maintenance.</text>
</comment>
<comment type="function">
    <text evidence="13">Molecular chaperone; assists the folding of proteins upon ATP hydrolysis. Known to play a role, in vitro, in the folding of actin and tubulin.</text>
</comment>
<dbReference type="Proteomes" id="UP000694542">
    <property type="component" value="Chromosome 34"/>
</dbReference>
<dbReference type="CDD" id="cd03340">
    <property type="entry name" value="TCP1_eta"/>
    <property type="match status" value="1"/>
</dbReference>
<dbReference type="InterPro" id="IPR027413">
    <property type="entry name" value="GROEL-like_equatorial_sf"/>
</dbReference>
<evidence type="ECO:0000256" key="9">
    <source>
        <dbReference type="ARBA" id="ARBA00049360"/>
    </source>
</evidence>
<dbReference type="FunFam" id="1.10.560.10:FF:000017">
    <property type="entry name" value="T-complex protein 1 subunit eta"/>
    <property type="match status" value="1"/>
</dbReference>
<organism evidence="14 15">
    <name type="scientific">Canis lupus familiaris</name>
    <name type="common">Dog</name>
    <name type="synonym">Canis familiaris</name>
    <dbReference type="NCBI Taxonomy" id="9615"/>
    <lineage>
        <taxon>Eukaryota</taxon>
        <taxon>Metazoa</taxon>
        <taxon>Chordata</taxon>
        <taxon>Craniata</taxon>
        <taxon>Vertebrata</taxon>
        <taxon>Euteleostomi</taxon>
        <taxon>Mammalia</taxon>
        <taxon>Eutheria</taxon>
        <taxon>Laurasiatheria</taxon>
        <taxon>Carnivora</taxon>
        <taxon>Caniformia</taxon>
        <taxon>Canidae</taxon>
        <taxon>Canis</taxon>
    </lineage>
</organism>
<proteinExistence type="inferred from homology"/>
<reference evidence="14" key="2">
    <citation type="submission" date="2025-08" db="UniProtKB">
        <authorList>
            <consortium name="Ensembl"/>
        </authorList>
    </citation>
    <scope>IDENTIFICATION</scope>
</reference>
<dbReference type="GO" id="GO:0005832">
    <property type="term" value="C:chaperonin-containing T-complex"/>
    <property type="evidence" value="ECO:0007669"/>
    <property type="project" value="UniProtKB-ARBA"/>
</dbReference>
<keyword evidence="7 12" id="KW-0143">Chaperone</keyword>
<keyword evidence="4 13" id="KW-0963">Cytoplasm</keyword>
<dbReference type="GO" id="GO:0140662">
    <property type="term" value="F:ATP-dependent protein folding chaperone"/>
    <property type="evidence" value="ECO:0007669"/>
    <property type="project" value="InterPro"/>
</dbReference>
<evidence type="ECO:0000256" key="12">
    <source>
        <dbReference type="RuleBase" id="RU004187"/>
    </source>
</evidence>
<dbReference type="SUPFAM" id="SSF52029">
    <property type="entry name" value="GroEL apical domain-like"/>
    <property type="match status" value="1"/>
</dbReference>
<comment type="catalytic activity">
    <reaction evidence="9">
        <text>ATP + H2O = ADP + phosphate + H(+)</text>
        <dbReference type="Rhea" id="RHEA:13065"/>
        <dbReference type="ChEBI" id="CHEBI:15377"/>
        <dbReference type="ChEBI" id="CHEBI:15378"/>
        <dbReference type="ChEBI" id="CHEBI:30616"/>
        <dbReference type="ChEBI" id="CHEBI:43474"/>
        <dbReference type="ChEBI" id="CHEBI:456216"/>
    </reaction>
</comment>
<evidence type="ECO:0000256" key="3">
    <source>
        <dbReference type="ARBA" id="ARBA00015836"/>
    </source>
</evidence>
<comment type="similarity">
    <text evidence="2 12">Belongs to the TCP-1 chaperonin family.</text>
</comment>
<dbReference type="SUPFAM" id="SSF54849">
    <property type="entry name" value="GroEL-intermediate domain like"/>
    <property type="match status" value="1"/>
</dbReference>
<reference evidence="14" key="1">
    <citation type="submission" date="2018-10" db="EMBL/GenBank/DDBJ databases">
        <title>De novo assembly of a Great Dane genome.</title>
        <authorList>
            <person name="Kidd J.M."/>
            <person name="Pendleton A.L."/>
            <person name="Shen F."/>
            <person name="Emery S."/>
        </authorList>
    </citation>
    <scope>NUCLEOTIDE SEQUENCE [LARGE SCALE GENOMIC DNA]</scope>
    <source>
        <strain evidence="14">Great Dane</strain>
    </source>
</reference>
<dbReference type="InterPro" id="IPR027409">
    <property type="entry name" value="GroEL-like_apical_dom_sf"/>
</dbReference>
<dbReference type="GO" id="GO:0051082">
    <property type="term" value="F:unfolded protein binding"/>
    <property type="evidence" value="ECO:0007669"/>
    <property type="project" value="InterPro"/>
</dbReference>